<evidence type="ECO:0000313" key="2">
    <source>
        <dbReference type="EMBL" id="GAV56057.1"/>
    </source>
</evidence>
<dbReference type="Proteomes" id="UP000187013">
    <property type="component" value="Unassembled WGS sequence"/>
</dbReference>
<feature type="compositionally biased region" description="Polar residues" evidence="1">
    <location>
        <begin position="13"/>
        <end position="22"/>
    </location>
</feature>
<evidence type="ECO:0000313" key="3">
    <source>
        <dbReference type="Proteomes" id="UP000187013"/>
    </source>
</evidence>
<accession>A0A1Q3AJY0</accession>
<dbReference type="AlphaFoldDB" id="A0A1Q3AJY0"/>
<feature type="region of interest" description="Disordered" evidence="1">
    <location>
        <begin position="124"/>
        <end position="167"/>
    </location>
</feature>
<feature type="compositionally biased region" description="Polar residues" evidence="1">
    <location>
        <begin position="232"/>
        <end position="245"/>
    </location>
</feature>
<feature type="region of interest" description="Disordered" evidence="1">
    <location>
        <begin position="1"/>
        <end position="27"/>
    </location>
</feature>
<protein>
    <recommendedName>
        <fullName evidence="4">Transcriptional activator POG1</fullName>
    </recommendedName>
</protein>
<sequence length="389" mass="42703">MQEGSKQEEDTINKISSSNIQESEGDVSGNSIKIKIKRQILKDLGFLEGEERELGDDLIANDNSLDLYLQIRLERERRQIESLRESNLDRLNAIIDKCLQSDKFTKDSLWKILDLVYKPLPSVNSGDGPAQQQSQTRPAHPTIALSPDTRKRKLVSPTVSPKGHKRFASDIPSLSAVSATQSPYYGPTFQAGPSPWVAQQYNQPPPPQQQQFEFKNSIPAGLGGSARHPHQESLQTTPVGENQPPSAAMAQQQQFFAGRYSPAQFVPGGAPSGYFLPAATATAATAAAQGGRTHPVVMMQPDSPPQRVPTAYLQPPQHIPSSYGNTINIKQEHPMTTRRFQGHRRSQSANVPTVATSFNSIKSPARELHATPQKPVNFLIHTPKHPPPG</sequence>
<evidence type="ECO:0008006" key="4">
    <source>
        <dbReference type="Google" id="ProtNLM"/>
    </source>
</evidence>
<dbReference type="EMBL" id="BDGX01000052">
    <property type="protein sequence ID" value="GAV56057.1"/>
    <property type="molecule type" value="Genomic_DNA"/>
</dbReference>
<feature type="compositionally biased region" description="Basic and acidic residues" evidence="1">
    <location>
        <begin position="1"/>
        <end position="12"/>
    </location>
</feature>
<proteinExistence type="predicted"/>
<feature type="region of interest" description="Disordered" evidence="1">
    <location>
        <begin position="218"/>
        <end position="250"/>
    </location>
</feature>
<gene>
    <name evidence="2" type="ORF">ZYGR_0AZ02290</name>
</gene>
<dbReference type="OrthoDB" id="4064025at2759"/>
<comment type="caution">
    <text evidence="2">The sequence shown here is derived from an EMBL/GenBank/DDBJ whole genome shotgun (WGS) entry which is preliminary data.</text>
</comment>
<feature type="compositionally biased region" description="Polar residues" evidence="1">
    <location>
        <begin position="124"/>
        <end position="137"/>
    </location>
</feature>
<reference evidence="2 3" key="1">
    <citation type="submission" date="2016-08" db="EMBL/GenBank/DDBJ databases">
        <title>Draft genome sequence of allopolyploid Zygosaccharomyces rouxii.</title>
        <authorList>
            <person name="Watanabe J."/>
            <person name="Uehara K."/>
            <person name="Mogi Y."/>
            <person name="Tsukioka Y."/>
        </authorList>
    </citation>
    <scope>NUCLEOTIDE SEQUENCE [LARGE SCALE GENOMIC DNA]</scope>
    <source>
        <strain evidence="2 3">NBRC 110957</strain>
    </source>
</reference>
<organism evidence="2 3">
    <name type="scientific">Zygosaccharomyces rouxii</name>
    <dbReference type="NCBI Taxonomy" id="4956"/>
    <lineage>
        <taxon>Eukaryota</taxon>
        <taxon>Fungi</taxon>
        <taxon>Dikarya</taxon>
        <taxon>Ascomycota</taxon>
        <taxon>Saccharomycotina</taxon>
        <taxon>Saccharomycetes</taxon>
        <taxon>Saccharomycetales</taxon>
        <taxon>Saccharomycetaceae</taxon>
        <taxon>Zygosaccharomyces</taxon>
    </lineage>
</organism>
<evidence type="ECO:0000256" key="1">
    <source>
        <dbReference type="SAM" id="MobiDB-lite"/>
    </source>
</evidence>
<name>A0A1Q3AJY0_ZYGRO</name>